<accession>A0A4Y2L177</accession>
<dbReference type="OrthoDB" id="2286242at2759"/>
<dbReference type="InterPro" id="IPR043128">
    <property type="entry name" value="Rev_trsase/Diguanyl_cyclase"/>
</dbReference>
<dbReference type="Gene3D" id="3.10.10.10">
    <property type="entry name" value="HIV Type 1 Reverse Transcriptase, subunit A, domain 1"/>
    <property type="match status" value="1"/>
</dbReference>
<evidence type="ECO:0000313" key="2">
    <source>
        <dbReference type="Proteomes" id="UP000499080"/>
    </source>
</evidence>
<reference evidence="1 2" key="1">
    <citation type="journal article" date="2019" name="Sci. Rep.">
        <title>Orb-weaving spider Araneus ventricosus genome elucidates the spidroin gene catalogue.</title>
        <authorList>
            <person name="Kono N."/>
            <person name="Nakamura H."/>
            <person name="Ohtoshi R."/>
            <person name="Moran D.A.P."/>
            <person name="Shinohara A."/>
            <person name="Yoshida Y."/>
            <person name="Fujiwara M."/>
            <person name="Mori M."/>
            <person name="Tomita M."/>
            <person name="Arakawa K."/>
        </authorList>
    </citation>
    <scope>NUCLEOTIDE SEQUENCE [LARGE SCALE GENOMIC DNA]</scope>
</reference>
<evidence type="ECO:0008006" key="3">
    <source>
        <dbReference type="Google" id="ProtNLM"/>
    </source>
</evidence>
<evidence type="ECO:0000313" key="1">
    <source>
        <dbReference type="EMBL" id="GBN07513.1"/>
    </source>
</evidence>
<dbReference type="Gene3D" id="3.30.70.270">
    <property type="match status" value="1"/>
</dbReference>
<protein>
    <recommendedName>
        <fullName evidence="3">Reverse transcriptase domain-containing protein</fullName>
    </recommendedName>
</protein>
<dbReference type="InterPro" id="IPR050951">
    <property type="entry name" value="Retrovirus_Pol_polyprotein"/>
</dbReference>
<dbReference type="EMBL" id="BGPR01005163">
    <property type="protein sequence ID" value="GBN07513.1"/>
    <property type="molecule type" value="Genomic_DNA"/>
</dbReference>
<comment type="caution">
    <text evidence="1">The sequence shown here is derived from an EMBL/GenBank/DDBJ whole genome shotgun (WGS) entry which is preliminary data.</text>
</comment>
<dbReference type="GO" id="GO:0071897">
    <property type="term" value="P:DNA biosynthetic process"/>
    <property type="evidence" value="ECO:0007669"/>
    <property type="project" value="UniProtKB-ARBA"/>
</dbReference>
<dbReference type="SUPFAM" id="SSF56672">
    <property type="entry name" value="DNA/RNA polymerases"/>
    <property type="match status" value="1"/>
</dbReference>
<organism evidence="1 2">
    <name type="scientific">Araneus ventricosus</name>
    <name type="common">Orbweaver spider</name>
    <name type="synonym">Epeira ventricosa</name>
    <dbReference type="NCBI Taxonomy" id="182803"/>
    <lineage>
        <taxon>Eukaryota</taxon>
        <taxon>Metazoa</taxon>
        <taxon>Ecdysozoa</taxon>
        <taxon>Arthropoda</taxon>
        <taxon>Chelicerata</taxon>
        <taxon>Arachnida</taxon>
        <taxon>Araneae</taxon>
        <taxon>Araneomorphae</taxon>
        <taxon>Entelegynae</taxon>
        <taxon>Araneoidea</taxon>
        <taxon>Araneidae</taxon>
        <taxon>Araneus</taxon>
    </lineage>
</organism>
<dbReference type="PANTHER" id="PTHR37984">
    <property type="entry name" value="PROTEIN CBG26694"/>
    <property type="match status" value="1"/>
</dbReference>
<dbReference type="InterPro" id="IPR043502">
    <property type="entry name" value="DNA/RNA_pol_sf"/>
</dbReference>
<dbReference type="AlphaFoldDB" id="A0A4Y2L177"/>
<name>A0A4Y2L177_ARAVE</name>
<keyword evidence="2" id="KW-1185">Reference proteome</keyword>
<dbReference type="Proteomes" id="UP000499080">
    <property type="component" value="Unassembled WGS sequence"/>
</dbReference>
<dbReference type="PANTHER" id="PTHR37984:SF7">
    <property type="entry name" value="INTEGRASE CATALYTIC DOMAIN-CONTAINING PROTEIN"/>
    <property type="match status" value="1"/>
</dbReference>
<gene>
    <name evidence="1" type="ORF">AVEN_252888_1</name>
</gene>
<proteinExistence type="predicted"/>
<sequence length="106" mass="11904">MVEAGVIEKVPEPTDWVSPLVILLKKNGALRVCLEPENLNRAIMRTQYNLSTFEDIKSKLAGAKYFKTQGLVWEGSRNYEPRSNAIGYTEAGISSPNFRTISARRT</sequence>